<dbReference type="PANTHER" id="PTHR33116">
    <property type="entry name" value="REVERSE TRANSCRIPTASE ZINC-BINDING DOMAIN-CONTAINING PROTEIN-RELATED-RELATED"/>
    <property type="match status" value="1"/>
</dbReference>
<protein>
    <recommendedName>
        <fullName evidence="1">Reverse transcriptase domain-containing protein</fullName>
    </recommendedName>
</protein>
<dbReference type="GO" id="GO:0004523">
    <property type="term" value="F:RNA-DNA hybrid ribonuclease activity"/>
    <property type="evidence" value="ECO:0007669"/>
    <property type="project" value="InterPro"/>
</dbReference>
<evidence type="ECO:0000313" key="2">
    <source>
        <dbReference type="EMBL" id="KAJ6845735.1"/>
    </source>
</evidence>
<dbReference type="PANTHER" id="PTHR33116:SF80">
    <property type="entry name" value="REVERSE TRANSCRIPTASE ZINC-BINDING DOMAIN-CONTAINING PROTEIN"/>
    <property type="match status" value="1"/>
</dbReference>
<organism evidence="2 3">
    <name type="scientific">Iris pallida</name>
    <name type="common">Sweet iris</name>
    <dbReference type="NCBI Taxonomy" id="29817"/>
    <lineage>
        <taxon>Eukaryota</taxon>
        <taxon>Viridiplantae</taxon>
        <taxon>Streptophyta</taxon>
        <taxon>Embryophyta</taxon>
        <taxon>Tracheophyta</taxon>
        <taxon>Spermatophyta</taxon>
        <taxon>Magnoliopsida</taxon>
        <taxon>Liliopsida</taxon>
        <taxon>Asparagales</taxon>
        <taxon>Iridaceae</taxon>
        <taxon>Iridoideae</taxon>
        <taxon>Irideae</taxon>
        <taxon>Iris</taxon>
    </lineage>
</organism>
<evidence type="ECO:0000313" key="3">
    <source>
        <dbReference type="Proteomes" id="UP001140949"/>
    </source>
</evidence>
<feature type="domain" description="Reverse transcriptase" evidence="1">
    <location>
        <begin position="252"/>
        <end position="533"/>
    </location>
</feature>
<dbReference type="SUPFAM" id="SSF56672">
    <property type="entry name" value="DNA/RNA polymerases"/>
    <property type="match status" value="1"/>
</dbReference>
<name>A0AAX6HZU1_IRIPA</name>
<reference evidence="2" key="1">
    <citation type="journal article" date="2023" name="GigaByte">
        <title>Genome assembly of the bearded iris, Iris pallida Lam.</title>
        <authorList>
            <person name="Bruccoleri R.E."/>
            <person name="Oakeley E.J."/>
            <person name="Faust A.M.E."/>
            <person name="Altorfer M."/>
            <person name="Dessus-Babus S."/>
            <person name="Burckhardt D."/>
            <person name="Oertli M."/>
            <person name="Naumann U."/>
            <person name="Petersen F."/>
            <person name="Wong J."/>
        </authorList>
    </citation>
    <scope>NUCLEOTIDE SEQUENCE</scope>
    <source>
        <strain evidence="2">GSM-AAB239-AS_SAM_17_03QT</strain>
    </source>
</reference>
<dbReference type="InterPro" id="IPR044730">
    <property type="entry name" value="RNase_H-like_dom_plant"/>
</dbReference>
<dbReference type="CDD" id="cd06222">
    <property type="entry name" value="RNase_H_like"/>
    <property type="match status" value="1"/>
</dbReference>
<dbReference type="AlphaFoldDB" id="A0AAX6HZU1"/>
<dbReference type="EMBL" id="JANAVB010005800">
    <property type="protein sequence ID" value="KAJ6845735.1"/>
    <property type="molecule type" value="Genomic_DNA"/>
</dbReference>
<accession>A0AAX6HZU1</accession>
<dbReference type="Pfam" id="PF13456">
    <property type="entry name" value="RVT_3"/>
    <property type="match status" value="1"/>
</dbReference>
<reference evidence="2" key="2">
    <citation type="submission" date="2023-04" db="EMBL/GenBank/DDBJ databases">
        <authorList>
            <person name="Bruccoleri R.E."/>
            <person name="Oakeley E.J."/>
            <person name="Faust A.-M."/>
            <person name="Dessus-Babus S."/>
            <person name="Altorfer M."/>
            <person name="Burckhardt D."/>
            <person name="Oertli M."/>
            <person name="Naumann U."/>
            <person name="Petersen F."/>
            <person name="Wong J."/>
        </authorList>
    </citation>
    <scope>NUCLEOTIDE SEQUENCE</scope>
    <source>
        <strain evidence="2">GSM-AAB239-AS_SAM_17_03QT</strain>
        <tissue evidence="2">Leaf</tissue>
    </source>
</reference>
<dbReference type="GO" id="GO:0003676">
    <property type="term" value="F:nucleic acid binding"/>
    <property type="evidence" value="ECO:0007669"/>
    <property type="project" value="InterPro"/>
</dbReference>
<evidence type="ECO:0000259" key="1">
    <source>
        <dbReference type="PROSITE" id="PS50878"/>
    </source>
</evidence>
<gene>
    <name evidence="2" type="ORF">M6B38_285465</name>
</gene>
<dbReference type="CDD" id="cd01650">
    <property type="entry name" value="RT_nLTR_like"/>
    <property type="match status" value="1"/>
</dbReference>
<dbReference type="InterPro" id="IPR000477">
    <property type="entry name" value="RT_dom"/>
</dbReference>
<dbReference type="InterPro" id="IPR026960">
    <property type="entry name" value="RVT-Znf"/>
</dbReference>
<dbReference type="PROSITE" id="PS50878">
    <property type="entry name" value="RT_POL"/>
    <property type="match status" value="1"/>
</dbReference>
<dbReference type="InterPro" id="IPR043502">
    <property type="entry name" value="DNA/RNA_pol_sf"/>
</dbReference>
<proteinExistence type="predicted"/>
<dbReference type="InterPro" id="IPR002156">
    <property type="entry name" value="RNaseH_domain"/>
</dbReference>
<dbReference type="Proteomes" id="UP001140949">
    <property type="component" value="Unassembled WGS sequence"/>
</dbReference>
<sequence length="1131" mass="128198">MLIAPSICNSSSTPFRFQRMWTRHEPFLDMVTENWSLPCSGQPMNILHFKLKRLRGALKDWNWATFGDFRKAKIQHQHEIDLLEADLQTNWREDICISLEEARSKLQVCLDHEELLLQDQARIDWVKDGDRNSSFYHAVIKVKNNSSRTMMFDEDGTILKDDVVLQRAIDHFSDFFQAVPSTNPGEFIDCIPSLISEEQNRCLCAMPSDEEVEQAVRALNPQSAPGPDGFTGYFYSHCWLIIQHDVVAAVRDFFLGTKIPTGISTANIILFPKVSKPTSCQDFRPISLSNFAHKILSKILSDRLATVLPLIISREQTGFVKGRSIHENISLAHEIISNIDKKITGGNIAIKLDMSKAYDRVSWRFLIKVLHKLGFNWTWIDLIYRAISNCWYSVTVNRCRGGFFRSGRGLRQGDPISPALFIIAHDALSRHISNLSLGRHIKNFSGRIDELNISHLFYADDSLIFMNGDIICVEALMHALQKYTDISGQVINYSKSSLITSQKPHMSVQADIIATATGFTKAALPILYLGVTLFRGRAKFHYFQELINKFEKKLSGWKSRLLSFGGKITLLKSVLTSLPIHSLSVIKAPMKLLKKLESIMANFLWNAKDNHRRHWIAWDKVCRTLDEGGLGVRSLFQIMNALHAKRCWAFIKGESLWAQYMYRKYGDPRDAHYSTPTFSSPLWRNMMKVLPKVTPHLQWIIGRGNIPIWGTNWCGIEIDNPPRFRYNPNISQIMQSHRVRTRSGRYVDIRQYLPPAATALLATLVLTDEPDQVCWTLEHHGEFTTKSYWEYNRHHFPTVAWRNNFWNKYVPPRIGAFLWRLSHNAIPVDERLTGIGFKLASKCVCCAMPSRETLDHLFVNSETAKPIWSHFAQSLNIPNEADTISKLGVSWLHDNSLHNKKVISKNLIFGLCIWEIWKQRNKIIFDNGKINHLDIITRVSFAWQDALRIHKLDNAHAGTGAIPSSGSMDIGNGHGWTRPGGGLKLNIGGITGDEHNTAGGMIIRDHNGDMVLASHKFCTNGTHLLPECDILLEALQISNSNNLQIMCIETTNQKLQSYLHGTSNTPWATTYIIRAIKSLIASDTGVFVIPRGANGVAQALATAALSTKVDKSFSHTFELPDWIGQAVAADL</sequence>
<dbReference type="Pfam" id="PF00078">
    <property type="entry name" value="RVT_1"/>
    <property type="match status" value="1"/>
</dbReference>
<dbReference type="Pfam" id="PF13966">
    <property type="entry name" value="zf-RVT"/>
    <property type="match status" value="1"/>
</dbReference>
<keyword evidence="3" id="KW-1185">Reference proteome</keyword>
<comment type="caution">
    <text evidence="2">The sequence shown here is derived from an EMBL/GenBank/DDBJ whole genome shotgun (WGS) entry which is preliminary data.</text>
</comment>